<name>A0A941CR58_9CLOT</name>
<gene>
    <name evidence="8" type="ORF">KCG48_10295</name>
</gene>
<evidence type="ECO:0000259" key="7">
    <source>
        <dbReference type="PROSITE" id="PS50885"/>
    </source>
</evidence>
<dbReference type="Gene3D" id="3.30.450.20">
    <property type="entry name" value="PAS domain"/>
    <property type="match status" value="2"/>
</dbReference>
<keyword evidence="2 4" id="KW-0807">Transducer</keyword>
<comment type="similarity">
    <text evidence="3">Belongs to the methyl-accepting chemotaxis (MCP) protein family.</text>
</comment>
<organism evidence="8 9">
    <name type="scientific">Proteiniclasticum sediminis</name>
    <dbReference type="NCBI Taxonomy" id="2804028"/>
    <lineage>
        <taxon>Bacteria</taxon>
        <taxon>Bacillati</taxon>
        <taxon>Bacillota</taxon>
        <taxon>Clostridia</taxon>
        <taxon>Eubacteriales</taxon>
        <taxon>Clostridiaceae</taxon>
        <taxon>Proteiniclasticum</taxon>
    </lineage>
</organism>
<dbReference type="EMBL" id="JAGSCS010000014">
    <property type="protein sequence ID" value="MBR0576722.1"/>
    <property type="molecule type" value="Genomic_DNA"/>
</dbReference>
<dbReference type="CDD" id="cd12912">
    <property type="entry name" value="PDC2_MCP_like"/>
    <property type="match status" value="1"/>
</dbReference>
<keyword evidence="5" id="KW-0472">Membrane</keyword>
<dbReference type="InterPro" id="IPR004089">
    <property type="entry name" value="MCPsignal_dom"/>
</dbReference>
<keyword evidence="9" id="KW-1185">Reference proteome</keyword>
<evidence type="ECO:0000256" key="4">
    <source>
        <dbReference type="PROSITE-ProRule" id="PRU00284"/>
    </source>
</evidence>
<protein>
    <submittedName>
        <fullName evidence="8">Methyl-accepting chemotaxis protein</fullName>
    </submittedName>
</protein>
<evidence type="ECO:0000256" key="1">
    <source>
        <dbReference type="ARBA" id="ARBA00022500"/>
    </source>
</evidence>
<reference evidence="8" key="1">
    <citation type="submission" date="2021-04" db="EMBL/GenBank/DDBJ databases">
        <title>Proteiniclasticum sedimins sp. nov., an obligate anaerobic bacterium isolated from anaerobic sludge.</title>
        <authorList>
            <person name="Liu J."/>
        </authorList>
    </citation>
    <scope>NUCLEOTIDE SEQUENCE</scope>
    <source>
        <strain evidence="8">BAD-10</strain>
    </source>
</reference>
<dbReference type="InterPro" id="IPR029151">
    <property type="entry name" value="Sensor-like_sf"/>
</dbReference>
<dbReference type="PROSITE" id="PS50111">
    <property type="entry name" value="CHEMOTAXIS_TRANSDUC_2"/>
    <property type="match status" value="1"/>
</dbReference>
<evidence type="ECO:0000256" key="3">
    <source>
        <dbReference type="ARBA" id="ARBA00029447"/>
    </source>
</evidence>
<dbReference type="Proteomes" id="UP000675379">
    <property type="component" value="Unassembled WGS sequence"/>
</dbReference>
<dbReference type="CDD" id="cd06225">
    <property type="entry name" value="HAMP"/>
    <property type="match status" value="1"/>
</dbReference>
<dbReference type="InterPro" id="IPR003660">
    <property type="entry name" value="HAMP_dom"/>
</dbReference>
<evidence type="ECO:0000259" key="6">
    <source>
        <dbReference type="PROSITE" id="PS50111"/>
    </source>
</evidence>
<dbReference type="Gene3D" id="1.10.287.950">
    <property type="entry name" value="Methyl-accepting chemotaxis protein"/>
    <property type="match status" value="1"/>
</dbReference>
<accession>A0A941CR58</accession>
<dbReference type="GO" id="GO:0016020">
    <property type="term" value="C:membrane"/>
    <property type="evidence" value="ECO:0007669"/>
    <property type="project" value="InterPro"/>
</dbReference>
<evidence type="ECO:0000313" key="8">
    <source>
        <dbReference type="EMBL" id="MBR0576722.1"/>
    </source>
</evidence>
<feature type="transmembrane region" description="Helical" evidence="5">
    <location>
        <begin position="307"/>
        <end position="326"/>
    </location>
</feature>
<proteinExistence type="inferred from homology"/>
<dbReference type="Pfam" id="PF22673">
    <property type="entry name" value="MCP-like_PDC_1"/>
    <property type="match status" value="1"/>
</dbReference>
<dbReference type="SMART" id="SM00304">
    <property type="entry name" value="HAMP"/>
    <property type="match status" value="1"/>
</dbReference>
<dbReference type="PANTHER" id="PTHR32089:SF114">
    <property type="entry name" value="METHYL-ACCEPTING CHEMOTAXIS PROTEIN MCPB"/>
    <property type="match status" value="1"/>
</dbReference>
<evidence type="ECO:0000256" key="2">
    <source>
        <dbReference type="ARBA" id="ARBA00023224"/>
    </source>
</evidence>
<dbReference type="SUPFAM" id="SSF103190">
    <property type="entry name" value="Sensory domain-like"/>
    <property type="match status" value="1"/>
</dbReference>
<dbReference type="GO" id="GO:0006935">
    <property type="term" value="P:chemotaxis"/>
    <property type="evidence" value="ECO:0007669"/>
    <property type="project" value="UniProtKB-KW"/>
</dbReference>
<dbReference type="SUPFAM" id="SSF58104">
    <property type="entry name" value="Methyl-accepting chemotaxis protein (MCP) signaling domain"/>
    <property type="match status" value="1"/>
</dbReference>
<evidence type="ECO:0000256" key="5">
    <source>
        <dbReference type="SAM" id="Phobius"/>
    </source>
</evidence>
<feature type="domain" description="HAMP" evidence="7">
    <location>
        <begin position="326"/>
        <end position="378"/>
    </location>
</feature>
<comment type="caution">
    <text evidence="8">The sequence shown here is derived from an EMBL/GenBank/DDBJ whole genome shotgun (WGS) entry which is preliminary data.</text>
</comment>
<dbReference type="Pfam" id="PF00015">
    <property type="entry name" value="MCPsignal"/>
    <property type="match status" value="1"/>
</dbReference>
<dbReference type="GO" id="GO:0007165">
    <property type="term" value="P:signal transduction"/>
    <property type="evidence" value="ECO:0007669"/>
    <property type="project" value="UniProtKB-KW"/>
</dbReference>
<dbReference type="PROSITE" id="PS50885">
    <property type="entry name" value="HAMP"/>
    <property type="match status" value="1"/>
</dbReference>
<keyword evidence="5" id="KW-0812">Transmembrane</keyword>
<dbReference type="SMART" id="SM00283">
    <property type="entry name" value="MA"/>
    <property type="match status" value="1"/>
</dbReference>
<dbReference type="CDD" id="cd12913">
    <property type="entry name" value="PDC1_MCP_like"/>
    <property type="match status" value="1"/>
</dbReference>
<keyword evidence="1" id="KW-0145">Chemotaxis</keyword>
<keyword evidence="5" id="KW-1133">Transmembrane helix</keyword>
<dbReference type="Pfam" id="PF00672">
    <property type="entry name" value="HAMP"/>
    <property type="match status" value="1"/>
</dbReference>
<dbReference type="AlphaFoldDB" id="A0A941CR58"/>
<feature type="domain" description="Methyl-accepting transducer" evidence="6">
    <location>
        <begin position="397"/>
        <end position="654"/>
    </location>
</feature>
<sequence>MGLYNKRKSIRTKMLMVFLPILLIATSVIAVLSIGDAKDALEIQIDERVKKELNAINESIEHEFTAHKKVAEAVAAVYRAKENTIQKSDYKDLLEELVTINKNTLGSGLWLEPKVFDEKVKYFGPYVYREGDSIVYTEDYETAEYDYPSTDWYKSGKALTSGSVWSSPYYDKTTGITMITTSVPVLTSAGVQGVVTADYDLFTIQKRIQEVKLAETGFAFLLDQEGMFIAHEDPDKVMKLKISEDEDLKGIATVLSQSETGSAPVHVQGRDYEAYFITLASTGWKLVVMAPMDELYSAVDAMVVKGIVLSLGILLLATLLISLYSFSFSKSIKEFAHNLSYLAQGDFTKPVKVRSRDELGQMGTSYNQVLDDLRTMVEGITANAEEMAKLTELLAKTSSEASVVSDEVAKTIEEIARGASSQAVDTEVTAENIYEMGRLLEEEENELTQLNCATQAIEKEKTEGFDVLKILVEKTGESSKATQEIHETILKNNLSAEKIEKASSMIQNISDQTNLLALNAAIEAARAGEAGRGFSVVADEIRKLAEQSGTFSNEIKRDINELKVNSETAVKTMDDVLKIIKEQEDSVHITENKFDSIAESIDEVRKILKVLNESSSKMIINKNKIIELTQNLSAISEENAAGTEEASAAIEEQSATINEIAGSGEKLQMIAEKLKDTVSKFII</sequence>
<dbReference type="PANTHER" id="PTHR32089">
    <property type="entry name" value="METHYL-ACCEPTING CHEMOTAXIS PROTEIN MCPB"/>
    <property type="match status" value="1"/>
</dbReference>
<evidence type="ECO:0000313" key="9">
    <source>
        <dbReference type="Proteomes" id="UP000675379"/>
    </source>
</evidence>